<dbReference type="InterPro" id="IPR012944">
    <property type="entry name" value="SusD_RagB_dom"/>
</dbReference>
<evidence type="ECO:0000256" key="3">
    <source>
        <dbReference type="ARBA" id="ARBA00022729"/>
    </source>
</evidence>
<evidence type="ECO:0000256" key="4">
    <source>
        <dbReference type="ARBA" id="ARBA00023136"/>
    </source>
</evidence>
<evidence type="ECO:0000313" key="8">
    <source>
        <dbReference type="EMBL" id="WZN44512.1"/>
    </source>
</evidence>
<sequence>MKLRILLLAGLCAGNFLLPSCSKVLDKAPLDSYTDESVWKDIKLAEAFANNIYNILPTCTYDWGSSINRSFLLSPASDEGFNKFDYAGVRNVINKGLLSPDNAGGFDIWAKNYSHIQNANILLSRIDQVPGDDATRKRIKGEVTFLRAYAYFQLICDYGGVPLVKTPFNLSSDFKVPRSTFDECAKFVSDELEAAATMLTGINQPKGRANAALALAVKSRLLLYMASPLWNPSNDAAKWAAASAAAKRVMDLPGFTLYTGNYADLFTVYNSEIIGARLSNKEYQWDAFTGIEMMCFPNGYHGWAAFAPTQDLVDAFGMANGKNISDAQSGYDPQNPYAGRDPRFYADIVHDGRPTGNAAYFSDRTTNEAQFYEGGYDSDQGYDAWNNSLTRYSFRKYMDTTFNFNTDLQANRFWILSRLGEIYLNYAEAEFQLGHEAVAREYLNKIRLRAGITAPLTESGPALLARIRNERQVELCFEGHRYYDVRRWKIAETTDNKPCRQVIITRNATTGVRTYVYQTLEQRAFKPEHYLLPIPRTEINRTGMPQNPLYK</sequence>
<evidence type="ECO:0000259" key="7">
    <source>
        <dbReference type="Pfam" id="PF14322"/>
    </source>
</evidence>
<protein>
    <submittedName>
        <fullName evidence="8">RagB/SusD family nutrient uptake outer membrane protein</fullName>
    </submittedName>
</protein>
<reference evidence="8 9" key="1">
    <citation type="submission" date="2024-03" db="EMBL/GenBank/DDBJ databases">
        <title>Chitinophaga caseinilytica sp. nov., a casein hydrolysing bacterium isolated from forest soil.</title>
        <authorList>
            <person name="Lee D.S."/>
            <person name="Han D.M."/>
            <person name="Baek J.H."/>
            <person name="Choi D.G."/>
            <person name="Jeon J.H."/>
            <person name="Jeon C.O."/>
        </authorList>
    </citation>
    <scope>NUCLEOTIDE SEQUENCE [LARGE SCALE GENOMIC DNA]</scope>
    <source>
        <strain evidence="8 9">KACC 19118</strain>
    </source>
</reference>
<dbReference type="Pfam" id="PF14322">
    <property type="entry name" value="SusD-like_3"/>
    <property type="match status" value="1"/>
</dbReference>
<evidence type="ECO:0000256" key="2">
    <source>
        <dbReference type="ARBA" id="ARBA00006275"/>
    </source>
</evidence>
<keyword evidence="5" id="KW-0998">Cell outer membrane</keyword>
<feature type="domain" description="RagB/SusD" evidence="6">
    <location>
        <begin position="280"/>
        <end position="550"/>
    </location>
</feature>
<dbReference type="Proteomes" id="UP001449657">
    <property type="component" value="Chromosome"/>
</dbReference>
<dbReference type="InterPro" id="IPR033985">
    <property type="entry name" value="SusD-like_N"/>
</dbReference>
<comment type="similarity">
    <text evidence="2">Belongs to the SusD family.</text>
</comment>
<dbReference type="Gene3D" id="1.25.40.390">
    <property type="match status" value="1"/>
</dbReference>
<organism evidence="8 9">
    <name type="scientific">Chitinophaga caseinilytica</name>
    <dbReference type="NCBI Taxonomy" id="2267521"/>
    <lineage>
        <taxon>Bacteria</taxon>
        <taxon>Pseudomonadati</taxon>
        <taxon>Bacteroidota</taxon>
        <taxon>Chitinophagia</taxon>
        <taxon>Chitinophagales</taxon>
        <taxon>Chitinophagaceae</taxon>
        <taxon>Chitinophaga</taxon>
    </lineage>
</organism>
<gene>
    <name evidence="8" type="ORF">WJU22_16580</name>
</gene>
<accession>A0ABZ2YZK7</accession>
<dbReference type="Pfam" id="PF07980">
    <property type="entry name" value="SusD_RagB"/>
    <property type="match status" value="1"/>
</dbReference>
<evidence type="ECO:0000256" key="1">
    <source>
        <dbReference type="ARBA" id="ARBA00004442"/>
    </source>
</evidence>
<dbReference type="EMBL" id="CP150096">
    <property type="protein sequence ID" value="WZN44512.1"/>
    <property type="molecule type" value="Genomic_DNA"/>
</dbReference>
<keyword evidence="4" id="KW-0472">Membrane</keyword>
<feature type="domain" description="SusD-like N-terminal" evidence="7">
    <location>
        <begin position="107"/>
        <end position="223"/>
    </location>
</feature>
<comment type="subcellular location">
    <subcellularLocation>
        <location evidence="1">Cell outer membrane</location>
    </subcellularLocation>
</comment>
<keyword evidence="3" id="KW-0732">Signal</keyword>
<keyword evidence="9" id="KW-1185">Reference proteome</keyword>
<dbReference type="RefSeq" id="WP_341839292.1">
    <property type="nucleotide sequence ID" value="NZ_CP149792.1"/>
</dbReference>
<dbReference type="InterPro" id="IPR011990">
    <property type="entry name" value="TPR-like_helical_dom_sf"/>
</dbReference>
<evidence type="ECO:0000259" key="6">
    <source>
        <dbReference type="Pfam" id="PF07980"/>
    </source>
</evidence>
<proteinExistence type="inferred from homology"/>
<evidence type="ECO:0000256" key="5">
    <source>
        <dbReference type="ARBA" id="ARBA00023237"/>
    </source>
</evidence>
<name>A0ABZ2YZK7_9BACT</name>
<evidence type="ECO:0000313" key="9">
    <source>
        <dbReference type="Proteomes" id="UP001449657"/>
    </source>
</evidence>
<dbReference type="SUPFAM" id="SSF48452">
    <property type="entry name" value="TPR-like"/>
    <property type="match status" value="1"/>
</dbReference>